<comment type="subcellular location">
    <subcellularLocation>
        <location evidence="1 11">Cell membrane</location>
        <topology evidence="1 11">Multi-pass membrane protein</topology>
    </subcellularLocation>
</comment>
<dbReference type="GO" id="GO:0009306">
    <property type="term" value="P:protein secretion"/>
    <property type="evidence" value="ECO:0007669"/>
    <property type="project" value="UniProtKB-UniRule"/>
</dbReference>
<name>A0A455R3L9_9GAMM</name>
<feature type="transmembrane region" description="Helical" evidence="11">
    <location>
        <begin position="9"/>
        <end position="27"/>
    </location>
</feature>
<dbReference type="AlphaFoldDB" id="A0A455R3L9"/>
<evidence type="ECO:0000313" key="13">
    <source>
        <dbReference type="EMBL" id="BBD50116.1"/>
    </source>
</evidence>
<evidence type="ECO:0000256" key="9">
    <source>
        <dbReference type="ARBA" id="ARBA00023010"/>
    </source>
</evidence>
<dbReference type="GO" id="GO:0005886">
    <property type="term" value="C:plasma membrane"/>
    <property type="evidence" value="ECO:0007669"/>
    <property type="project" value="UniProtKB-SubCell"/>
</dbReference>
<evidence type="ECO:0000256" key="5">
    <source>
        <dbReference type="ARBA" id="ARBA00022475"/>
    </source>
</evidence>
<evidence type="ECO:0000256" key="3">
    <source>
        <dbReference type="ARBA" id="ARBA00017876"/>
    </source>
</evidence>
<evidence type="ECO:0000256" key="1">
    <source>
        <dbReference type="ARBA" id="ARBA00004651"/>
    </source>
</evidence>
<evidence type="ECO:0000256" key="8">
    <source>
        <dbReference type="ARBA" id="ARBA00022989"/>
    </source>
</evidence>
<evidence type="ECO:0000256" key="2">
    <source>
        <dbReference type="ARBA" id="ARBA00008445"/>
    </source>
</evidence>
<feature type="compositionally biased region" description="Acidic residues" evidence="12">
    <location>
        <begin position="133"/>
        <end position="144"/>
    </location>
</feature>
<feature type="transmembrane region" description="Helical" evidence="11">
    <location>
        <begin position="60"/>
        <end position="79"/>
    </location>
</feature>
<keyword evidence="9 11" id="KW-0811">Translocation</keyword>
<keyword evidence="5 11" id="KW-1003">Cell membrane</keyword>
<organism evidence="13">
    <name type="scientific">Haliea sp. ETY-M</name>
    <dbReference type="NCBI Taxonomy" id="1055105"/>
    <lineage>
        <taxon>Bacteria</taxon>
        <taxon>Pseudomonadati</taxon>
        <taxon>Pseudomonadota</taxon>
        <taxon>Gammaproteobacteria</taxon>
        <taxon>Cellvibrionales</taxon>
        <taxon>Halieaceae</taxon>
        <taxon>Haliea</taxon>
    </lineage>
</organism>
<proteinExistence type="inferred from homology"/>
<evidence type="ECO:0000256" key="12">
    <source>
        <dbReference type="SAM" id="MobiDB-lite"/>
    </source>
</evidence>
<dbReference type="GO" id="GO:0015450">
    <property type="term" value="F:protein-transporting ATPase activity"/>
    <property type="evidence" value="ECO:0007669"/>
    <property type="project" value="UniProtKB-UniRule"/>
</dbReference>
<keyword evidence="6 11" id="KW-0812">Transmembrane</keyword>
<dbReference type="Pfam" id="PF03840">
    <property type="entry name" value="SecG"/>
    <property type="match status" value="1"/>
</dbReference>
<keyword evidence="10 11" id="KW-0472">Membrane</keyword>
<comment type="function">
    <text evidence="11">Involved in protein export. Participates in an early event of protein translocation.</text>
</comment>
<dbReference type="NCBIfam" id="TIGR00810">
    <property type="entry name" value="secG"/>
    <property type="match status" value="1"/>
</dbReference>
<keyword evidence="4 11" id="KW-0813">Transport</keyword>
<dbReference type="InterPro" id="IPR004692">
    <property type="entry name" value="SecG"/>
</dbReference>
<dbReference type="PANTHER" id="PTHR34182:SF1">
    <property type="entry name" value="PROTEIN-EXPORT MEMBRANE PROTEIN SECG"/>
    <property type="match status" value="1"/>
</dbReference>
<evidence type="ECO:0000256" key="4">
    <source>
        <dbReference type="ARBA" id="ARBA00022448"/>
    </source>
</evidence>
<dbReference type="GO" id="GO:0065002">
    <property type="term" value="P:intracellular protein transmembrane transport"/>
    <property type="evidence" value="ECO:0007669"/>
    <property type="project" value="TreeGrafter"/>
</dbReference>
<keyword evidence="7 11" id="KW-0653">Protein transport</keyword>
<comment type="similarity">
    <text evidence="2 11">Belongs to the SecG family.</text>
</comment>
<reference evidence="13" key="1">
    <citation type="submission" date="2015-07" db="EMBL/GenBank/DDBJ databases">
        <title>Novel operon containing particulate methane monooxygenase-type genes and epoxyalkane:coenzyme M transferase gene in ethylene-assimilating marine bacterium, Haliea sp. ETY-M.</title>
        <authorList>
            <person name="Suzuki T."/>
            <person name="Habe H."/>
            <person name="Nakajima-Kambe T."/>
            <person name="Fuse H."/>
        </authorList>
    </citation>
    <scope>NUCLEOTIDE SEQUENCE</scope>
    <source>
        <strain evidence="13">ETY-M</strain>
    </source>
</reference>
<evidence type="ECO:0000256" key="11">
    <source>
        <dbReference type="RuleBase" id="RU365087"/>
    </source>
</evidence>
<dbReference type="PRINTS" id="PR01651">
    <property type="entry name" value="SECGEXPORT"/>
</dbReference>
<protein>
    <recommendedName>
        <fullName evidence="3 11">Protein-export membrane protein SecG</fullName>
    </recommendedName>
</protein>
<keyword evidence="8 11" id="KW-1133">Transmembrane helix</keyword>
<evidence type="ECO:0000256" key="6">
    <source>
        <dbReference type="ARBA" id="ARBA00022692"/>
    </source>
</evidence>
<dbReference type="EMBL" id="LC064121">
    <property type="protein sequence ID" value="BBD50116.1"/>
    <property type="molecule type" value="Genomic_DNA"/>
</dbReference>
<feature type="region of interest" description="Disordered" evidence="12">
    <location>
        <begin position="125"/>
        <end position="144"/>
    </location>
</feature>
<dbReference type="GO" id="GO:0043952">
    <property type="term" value="P:protein transport by the Sec complex"/>
    <property type="evidence" value="ECO:0007669"/>
    <property type="project" value="TreeGrafter"/>
</dbReference>
<evidence type="ECO:0000256" key="7">
    <source>
        <dbReference type="ARBA" id="ARBA00022927"/>
    </source>
</evidence>
<dbReference type="PANTHER" id="PTHR34182">
    <property type="entry name" value="PROTEIN-EXPORT MEMBRANE PROTEIN SECG"/>
    <property type="match status" value="1"/>
</dbReference>
<evidence type="ECO:0000256" key="10">
    <source>
        <dbReference type="ARBA" id="ARBA00023136"/>
    </source>
</evidence>
<accession>A0A455R3L9</accession>
<sequence>MDIAVIQQVILVAHLLLALAITGLIMLQQGKGAEMGASFGAGASQTLFGSSGSGNVLTRATAWLVALFFATSFGLAILAKQRMEGQDAVPVLPAELEAATQQIADDAPALDAAIDDLPLVEDSEPALSADDLPAADDIPELPEQ</sequence>